<dbReference type="InterPro" id="IPR001789">
    <property type="entry name" value="Sig_transdc_resp-reg_receiver"/>
</dbReference>
<evidence type="ECO:0000259" key="2">
    <source>
        <dbReference type="PROSITE" id="PS50110"/>
    </source>
</evidence>
<sequence length="259" mass="28461">MIHLAIVEDNDATAQLLCSYLEKFSREQSVHKGQTPPPQTFTIQRFATADSFLEAYSQNFHLVFLDIQMPGTDGMNAAQILRARDSNVSIVFITSLAQFAMQGYSVSALDYIVKPLDYPRFSTKMHRIMRSLPAVRALDQPSILISSAGKRHVLSAQDVYYVHVEDHHVTLSTSAGTLPVSSSLRSLQNDCERLGLVRISAKAMVNYRFVTRMDRTSVTVLQPGSSPSVTLPLSRARSSAARAQLTQLLASGGRTGGTV</sequence>
<dbReference type="GO" id="GO:0003677">
    <property type="term" value="F:DNA binding"/>
    <property type="evidence" value="ECO:0007669"/>
    <property type="project" value="UniProtKB-KW"/>
</dbReference>
<feature type="modified residue" description="4-aspartylphosphate" evidence="1">
    <location>
        <position position="66"/>
    </location>
</feature>
<dbReference type="SUPFAM" id="SSF52172">
    <property type="entry name" value="CheY-like"/>
    <property type="match status" value="1"/>
</dbReference>
<dbReference type="SMART" id="SM00448">
    <property type="entry name" value="REC"/>
    <property type="match status" value="1"/>
</dbReference>
<reference evidence="4 5" key="1">
    <citation type="journal article" date="2017" name="BMC Genomics">
        <title>Comparative genomic and phylogenomic analyses of the Bifidobacteriaceae family.</title>
        <authorList>
            <person name="Lugli G.A."/>
            <person name="Milani C."/>
            <person name="Turroni F."/>
            <person name="Duranti S."/>
            <person name="Mancabelli L."/>
            <person name="Mangifesta M."/>
            <person name="Ferrario C."/>
            <person name="Modesto M."/>
            <person name="Mattarelli P."/>
            <person name="Jiri K."/>
            <person name="van Sinderen D."/>
            <person name="Ventura M."/>
        </authorList>
    </citation>
    <scope>NUCLEOTIDE SEQUENCE [LARGE SCALE GENOMIC DNA]</scope>
    <source>
        <strain evidence="4 5">DSM 24762</strain>
    </source>
</reference>
<keyword evidence="1" id="KW-0597">Phosphoprotein</keyword>
<dbReference type="AlphaFoldDB" id="A0A261F6G1"/>
<accession>A0A261F6G1</accession>
<dbReference type="PROSITE" id="PS50110">
    <property type="entry name" value="RESPONSE_REGULATORY"/>
    <property type="match status" value="1"/>
</dbReference>
<comment type="caution">
    <text evidence="4">The sequence shown here is derived from an EMBL/GenBank/DDBJ whole genome shotgun (WGS) entry which is preliminary data.</text>
</comment>
<dbReference type="Pfam" id="PF00072">
    <property type="entry name" value="Response_reg"/>
    <property type="match status" value="1"/>
</dbReference>
<evidence type="ECO:0000313" key="4">
    <source>
        <dbReference type="EMBL" id="OZG54678.1"/>
    </source>
</evidence>
<dbReference type="PANTHER" id="PTHR37299:SF1">
    <property type="entry name" value="STAGE 0 SPORULATION PROTEIN A HOMOLOG"/>
    <property type="match status" value="1"/>
</dbReference>
<organism evidence="4 5">
    <name type="scientific">Alloscardovia macacae</name>
    <dbReference type="NCBI Taxonomy" id="1160091"/>
    <lineage>
        <taxon>Bacteria</taxon>
        <taxon>Bacillati</taxon>
        <taxon>Actinomycetota</taxon>
        <taxon>Actinomycetes</taxon>
        <taxon>Bifidobacteriales</taxon>
        <taxon>Bifidobacteriaceae</taxon>
        <taxon>Alloscardovia</taxon>
    </lineage>
</organism>
<name>A0A261F6G1_9BIFI</name>
<evidence type="ECO:0000313" key="5">
    <source>
        <dbReference type="Proteomes" id="UP000243657"/>
    </source>
</evidence>
<dbReference type="InterPro" id="IPR011006">
    <property type="entry name" value="CheY-like_superfamily"/>
</dbReference>
<feature type="domain" description="Response regulatory" evidence="2">
    <location>
        <begin position="3"/>
        <end position="129"/>
    </location>
</feature>
<evidence type="ECO:0000259" key="3">
    <source>
        <dbReference type="PROSITE" id="PS50930"/>
    </source>
</evidence>
<dbReference type="Gene3D" id="2.40.50.1020">
    <property type="entry name" value="LytTr DNA-binding domain"/>
    <property type="match status" value="1"/>
</dbReference>
<evidence type="ECO:0000256" key="1">
    <source>
        <dbReference type="PROSITE-ProRule" id="PRU00169"/>
    </source>
</evidence>
<feature type="domain" description="HTH LytTR-type" evidence="3">
    <location>
        <begin position="143"/>
        <end position="200"/>
    </location>
</feature>
<dbReference type="SMART" id="SM00850">
    <property type="entry name" value="LytTR"/>
    <property type="match status" value="1"/>
</dbReference>
<gene>
    <name evidence="4" type="ORF">ALMA_0003</name>
</gene>
<dbReference type="EMBL" id="MWWT01000001">
    <property type="protein sequence ID" value="OZG54678.1"/>
    <property type="molecule type" value="Genomic_DNA"/>
</dbReference>
<keyword evidence="5" id="KW-1185">Reference proteome</keyword>
<dbReference type="GO" id="GO:0000156">
    <property type="term" value="F:phosphorelay response regulator activity"/>
    <property type="evidence" value="ECO:0007669"/>
    <property type="project" value="InterPro"/>
</dbReference>
<dbReference type="PANTHER" id="PTHR37299">
    <property type="entry name" value="TRANSCRIPTIONAL REGULATOR-RELATED"/>
    <property type="match status" value="1"/>
</dbReference>
<dbReference type="Gene3D" id="3.40.50.2300">
    <property type="match status" value="1"/>
</dbReference>
<keyword evidence="4" id="KW-0238">DNA-binding</keyword>
<proteinExistence type="predicted"/>
<dbReference type="InterPro" id="IPR046947">
    <property type="entry name" value="LytR-like"/>
</dbReference>
<dbReference type="InterPro" id="IPR007492">
    <property type="entry name" value="LytTR_DNA-bd_dom"/>
</dbReference>
<dbReference type="PROSITE" id="PS50930">
    <property type="entry name" value="HTH_LYTTR"/>
    <property type="match status" value="1"/>
</dbReference>
<dbReference type="RefSeq" id="WP_094725847.1">
    <property type="nucleotide sequence ID" value="NZ_JBHLWS010000010.1"/>
</dbReference>
<dbReference type="Pfam" id="PF04397">
    <property type="entry name" value="LytTR"/>
    <property type="match status" value="1"/>
</dbReference>
<dbReference type="Proteomes" id="UP000243657">
    <property type="component" value="Unassembled WGS sequence"/>
</dbReference>
<protein>
    <submittedName>
        <fullName evidence="4">DNA-binding response regulator</fullName>
    </submittedName>
</protein>